<accession>A0A0N8GML4</accession>
<dbReference type="EC" id="1.1.1.169" evidence="4"/>
<dbReference type="InterPro" id="IPR013332">
    <property type="entry name" value="KPR_N"/>
</dbReference>
<dbReference type="Gene3D" id="3.40.50.720">
    <property type="entry name" value="NAD(P)-binding Rossmann-like Domain"/>
    <property type="match status" value="1"/>
</dbReference>
<dbReference type="RefSeq" id="WP_062417051.1">
    <property type="nucleotide sequence ID" value="NZ_DF967974.1"/>
</dbReference>
<evidence type="ECO:0000256" key="3">
    <source>
        <dbReference type="ARBA" id="ARBA00023002"/>
    </source>
</evidence>
<dbReference type="Gene3D" id="1.10.1040.10">
    <property type="entry name" value="N-(1-d-carboxylethyl)-l-norvaline Dehydrogenase, domain 2"/>
    <property type="match status" value="1"/>
</dbReference>
<dbReference type="FunFam" id="1.10.1040.10:FF:000017">
    <property type="entry name" value="2-dehydropantoate 2-reductase"/>
    <property type="match status" value="1"/>
</dbReference>
<dbReference type="SUPFAM" id="SSF51735">
    <property type="entry name" value="NAD(P)-binding Rossmann-fold domains"/>
    <property type="match status" value="1"/>
</dbReference>
<comment type="caution">
    <text evidence="7">The sequence shown here is derived from an EMBL/GenBank/DDBJ whole genome shotgun (WGS) entry which is preliminary data.</text>
</comment>
<dbReference type="InterPro" id="IPR008927">
    <property type="entry name" value="6-PGluconate_DH-like_C_sf"/>
</dbReference>
<dbReference type="PATRIC" id="fig|229921.5.peg.107"/>
<dbReference type="InterPro" id="IPR036291">
    <property type="entry name" value="NAD(P)-bd_dom_sf"/>
</dbReference>
<dbReference type="SUPFAM" id="SSF48179">
    <property type="entry name" value="6-phosphogluconate dehydrogenase C-terminal domain-like"/>
    <property type="match status" value="1"/>
</dbReference>
<protein>
    <recommendedName>
        <fullName evidence="4">2-dehydropantoate 2-reductase</fullName>
        <ecNumber evidence="4">1.1.1.169</ecNumber>
    </recommendedName>
    <alternativeName>
        <fullName evidence="4">Ketopantoate reductase</fullName>
    </alternativeName>
</protein>
<proteinExistence type="inferred from homology"/>
<gene>
    <name evidence="7" type="ORF">ADN01_17425</name>
</gene>
<dbReference type="FunFam" id="3.40.50.720:FF:000307">
    <property type="entry name" value="2-dehydropantoate 2-reductase"/>
    <property type="match status" value="1"/>
</dbReference>
<dbReference type="UniPathway" id="UPA00028">
    <property type="reaction ID" value="UER00004"/>
</dbReference>
<keyword evidence="8" id="KW-1185">Reference proteome</keyword>
<comment type="similarity">
    <text evidence="1 4">Belongs to the ketopantoate reductase family.</text>
</comment>
<feature type="domain" description="Ketopantoate reductase C-terminal" evidence="6">
    <location>
        <begin position="179"/>
        <end position="300"/>
    </location>
</feature>
<feature type="domain" description="Ketopantoate reductase N-terminal" evidence="5">
    <location>
        <begin position="4"/>
        <end position="152"/>
    </location>
</feature>
<evidence type="ECO:0000313" key="7">
    <source>
        <dbReference type="EMBL" id="KPL75626.1"/>
    </source>
</evidence>
<reference evidence="7 8" key="1">
    <citation type="submission" date="2015-07" db="EMBL/GenBank/DDBJ databases">
        <title>Genome sequence of Levilinea saccharolytica DSM 16555.</title>
        <authorList>
            <person name="Hemp J."/>
            <person name="Ward L.M."/>
            <person name="Pace L.A."/>
            <person name="Fischer W.W."/>
        </authorList>
    </citation>
    <scope>NUCLEOTIDE SEQUENCE [LARGE SCALE GENOMIC DNA]</scope>
    <source>
        <strain evidence="7 8">KIBI-1</strain>
    </source>
</reference>
<keyword evidence="4" id="KW-0566">Pantothenate biosynthesis</keyword>
<comment type="catalytic activity">
    <reaction evidence="4">
        <text>(R)-pantoate + NADP(+) = 2-dehydropantoate + NADPH + H(+)</text>
        <dbReference type="Rhea" id="RHEA:16233"/>
        <dbReference type="ChEBI" id="CHEBI:11561"/>
        <dbReference type="ChEBI" id="CHEBI:15378"/>
        <dbReference type="ChEBI" id="CHEBI:15980"/>
        <dbReference type="ChEBI" id="CHEBI:57783"/>
        <dbReference type="ChEBI" id="CHEBI:58349"/>
        <dbReference type="EC" id="1.1.1.169"/>
    </reaction>
</comment>
<evidence type="ECO:0000256" key="4">
    <source>
        <dbReference type="RuleBase" id="RU362068"/>
    </source>
</evidence>
<dbReference type="Pfam" id="PF02558">
    <property type="entry name" value="ApbA"/>
    <property type="match status" value="1"/>
</dbReference>
<dbReference type="NCBIfam" id="NF005091">
    <property type="entry name" value="PRK06522.2-2"/>
    <property type="match status" value="1"/>
</dbReference>
<evidence type="ECO:0000256" key="2">
    <source>
        <dbReference type="ARBA" id="ARBA00022857"/>
    </source>
</evidence>
<dbReference type="InterPro" id="IPR003710">
    <property type="entry name" value="ApbA"/>
</dbReference>
<dbReference type="Pfam" id="PF08546">
    <property type="entry name" value="ApbA_C"/>
    <property type="match status" value="1"/>
</dbReference>
<dbReference type="GO" id="GO:0005737">
    <property type="term" value="C:cytoplasm"/>
    <property type="evidence" value="ECO:0007669"/>
    <property type="project" value="TreeGrafter"/>
</dbReference>
<dbReference type="NCBIfam" id="TIGR00745">
    <property type="entry name" value="apbA_panE"/>
    <property type="match status" value="1"/>
</dbReference>
<keyword evidence="3 4" id="KW-0560">Oxidoreductase</keyword>
<dbReference type="EMBL" id="LGCM01000065">
    <property type="protein sequence ID" value="KPL75626.1"/>
    <property type="molecule type" value="Genomic_DNA"/>
</dbReference>
<dbReference type="InterPro" id="IPR051402">
    <property type="entry name" value="KPR-Related"/>
</dbReference>
<dbReference type="Proteomes" id="UP000050501">
    <property type="component" value="Unassembled WGS sequence"/>
</dbReference>
<evidence type="ECO:0000259" key="6">
    <source>
        <dbReference type="Pfam" id="PF08546"/>
    </source>
</evidence>
<evidence type="ECO:0000259" key="5">
    <source>
        <dbReference type="Pfam" id="PF02558"/>
    </source>
</evidence>
<keyword evidence="2 4" id="KW-0521">NADP</keyword>
<name>A0A0N8GML4_9CHLR</name>
<comment type="function">
    <text evidence="4">Catalyzes the NADPH-dependent reduction of ketopantoate into pantoic acid.</text>
</comment>
<evidence type="ECO:0000256" key="1">
    <source>
        <dbReference type="ARBA" id="ARBA00007870"/>
    </source>
</evidence>
<dbReference type="OrthoDB" id="9793586at2"/>
<dbReference type="GO" id="GO:0015940">
    <property type="term" value="P:pantothenate biosynthetic process"/>
    <property type="evidence" value="ECO:0007669"/>
    <property type="project" value="UniProtKB-UniPathway"/>
</dbReference>
<organism evidence="7 8">
    <name type="scientific">Levilinea saccharolytica</name>
    <dbReference type="NCBI Taxonomy" id="229921"/>
    <lineage>
        <taxon>Bacteria</taxon>
        <taxon>Bacillati</taxon>
        <taxon>Chloroflexota</taxon>
        <taxon>Anaerolineae</taxon>
        <taxon>Anaerolineales</taxon>
        <taxon>Anaerolineaceae</taxon>
        <taxon>Levilinea</taxon>
    </lineage>
</organism>
<dbReference type="AlphaFoldDB" id="A0A0N8GML4"/>
<comment type="pathway">
    <text evidence="4">Cofactor biosynthesis; (R)-pantothenate biosynthesis; (R)-pantoate from 3-methyl-2-oxobutanoate: step 2/2.</text>
</comment>
<dbReference type="STRING" id="229921.ADN01_17425"/>
<dbReference type="GO" id="GO:0008677">
    <property type="term" value="F:2-dehydropantoate 2-reductase activity"/>
    <property type="evidence" value="ECO:0007669"/>
    <property type="project" value="UniProtKB-EC"/>
</dbReference>
<evidence type="ECO:0000313" key="8">
    <source>
        <dbReference type="Proteomes" id="UP000050501"/>
    </source>
</evidence>
<dbReference type="InterPro" id="IPR013328">
    <property type="entry name" value="6PGD_dom2"/>
</dbReference>
<dbReference type="PANTHER" id="PTHR21708">
    <property type="entry name" value="PROBABLE 2-DEHYDROPANTOATE 2-REDUCTASE"/>
    <property type="match status" value="1"/>
</dbReference>
<sequence length="314" mass="32809">MRFAIYGTGAVGGYYGGRLAQAGHEVVFIARGENLRALQTSGLRVDSTKGDFVLPQVTATDDPAAVGPVDVVIPCVKTWQIPQAAEAMRPLVGPETLVVTVQNGVEAPQQFGEILGMGHMLGGIVKLFTELVAPGHVVHGGGPAQFLIGELDGKISPRAQGLYAVLKNTQGIAAELTDNIQAALWEKLLMIAAFGSVGAAARAPIGILRSVPETRAMLRACMEETRAVAAAYGAVLDEQAVERAMTFVDTQPAGGTASMQRDVIAGRRSELDSLVGAVVHLGQAAGVAVPVCTSLYASLRPSELRARGELEFSL</sequence>
<dbReference type="PANTHER" id="PTHR21708:SF26">
    <property type="entry name" value="2-DEHYDROPANTOATE 2-REDUCTASE"/>
    <property type="match status" value="1"/>
</dbReference>
<dbReference type="InterPro" id="IPR013752">
    <property type="entry name" value="KPA_reductase"/>
</dbReference>